<evidence type="ECO:0000313" key="10">
    <source>
        <dbReference type="Proteomes" id="UP000241818"/>
    </source>
</evidence>
<sequence>MAGLVITNLEPIIVLLAECSPIKTYWEPEAGTCWSPQIRIYSIYVQVGYSILTDLICSLLPVLVLINLKIALPVKVLLCGLMSLGLVATGCAIARVSSLGPSRTDLSYRYAITAIWSNAELDIGIIAANAACGRSVYRYLRSGCASEWDSKGERQTPSGSGNLSSQLSLTLTNNTLSTANRANNDIEIASPNIPKTSDGVACNDEDKAESRKYEDGRIANGMSNLQFISRIQPVW</sequence>
<evidence type="ECO:0000256" key="6">
    <source>
        <dbReference type="SAM" id="MobiDB-lite"/>
    </source>
</evidence>
<dbReference type="RefSeq" id="XP_024719442.1">
    <property type="nucleotide sequence ID" value="XM_024864238.1"/>
</dbReference>
<dbReference type="PANTHER" id="PTHR33048:SF96">
    <property type="entry name" value="INTEGRAL MEMBRANE PROTEIN"/>
    <property type="match status" value="1"/>
</dbReference>
<proteinExistence type="inferred from homology"/>
<dbReference type="GO" id="GO:0016020">
    <property type="term" value="C:membrane"/>
    <property type="evidence" value="ECO:0007669"/>
    <property type="project" value="UniProtKB-SubCell"/>
</dbReference>
<dbReference type="InterPro" id="IPR049326">
    <property type="entry name" value="Rhodopsin_dom_fungi"/>
</dbReference>
<dbReference type="GeneID" id="36572319"/>
<evidence type="ECO:0000313" key="9">
    <source>
        <dbReference type="EMBL" id="PSS14843.1"/>
    </source>
</evidence>
<evidence type="ECO:0000256" key="1">
    <source>
        <dbReference type="ARBA" id="ARBA00004141"/>
    </source>
</evidence>
<protein>
    <recommendedName>
        <fullName evidence="8">Rhodopsin domain-containing protein</fullName>
    </recommendedName>
</protein>
<feature type="transmembrane region" description="Helical" evidence="7">
    <location>
        <begin position="47"/>
        <end position="66"/>
    </location>
</feature>
<dbReference type="EMBL" id="KZ679013">
    <property type="protein sequence ID" value="PSS14843.1"/>
    <property type="molecule type" value="Genomic_DNA"/>
</dbReference>
<dbReference type="Pfam" id="PF20684">
    <property type="entry name" value="Fung_rhodopsin"/>
    <property type="match status" value="1"/>
</dbReference>
<dbReference type="STRING" id="857342.A0A2T3AXR6"/>
<feature type="domain" description="Rhodopsin" evidence="8">
    <location>
        <begin position="5"/>
        <end position="136"/>
    </location>
</feature>
<name>A0A2T3AXR6_AMORE</name>
<dbReference type="InterPro" id="IPR052337">
    <property type="entry name" value="SAT4-like"/>
</dbReference>
<dbReference type="Proteomes" id="UP000241818">
    <property type="component" value="Unassembled WGS sequence"/>
</dbReference>
<keyword evidence="3 7" id="KW-1133">Transmembrane helix</keyword>
<reference evidence="9 10" key="1">
    <citation type="journal article" date="2018" name="New Phytol.">
        <title>Comparative genomics and transcriptomics depict ericoid mycorrhizal fungi as versatile saprotrophs and plant mutualists.</title>
        <authorList>
            <person name="Martino E."/>
            <person name="Morin E."/>
            <person name="Grelet G.A."/>
            <person name="Kuo A."/>
            <person name="Kohler A."/>
            <person name="Daghino S."/>
            <person name="Barry K.W."/>
            <person name="Cichocki N."/>
            <person name="Clum A."/>
            <person name="Dockter R.B."/>
            <person name="Hainaut M."/>
            <person name="Kuo R.C."/>
            <person name="LaButti K."/>
            <person name="Lindahl B.D."/>
            <person name="Lindquist E.A."/>
            <person name="Lipzen A."/>
            <person name="Khouja H.R."/>
            <person name="Magnuson J."/>
            <person name="Murat C."/>
            <person name="Ohm R.A."/>
            <person name="Singer S.W."/>
            <person name="Spatafora J.W."/>
            <person name="Wang M."/>
            <person name="Veneault-Fourrey C."/>
            <person name="Henrissat B."/>
            <person name="Grigoriev I.V."/>
            <person name="Martin F.M."/>
            <person name="Perotto S."/>
        </authorList>
    </citation>
    <scope>NUCLEOTIDE SEQUENCE [LARGE SCALE GENOMIC DNA]</scope>
    <source>
        <strain evidence="9 10">ATCC 22711</strain>
    </source>
</reference>
<feature type="region of interest" description="Disordered" evidence="6">
    <location>
        <begin position="188"/>
        <end position="212"/>
    </location>
</feature>
<dbReference type="AlphaFoldDB" id="A0A2T3AXR6"/>
<keyword evidence="4 7" id="KW-0472">Membrane</keyword>
<accession>A0A2T3AXR6</accession>
<evidence type="ECO:0000256" key="5">
    <source>
        <dbReference type="ARBA" id="ARBA00038359"/>
    </source>
</evidence>
<evidence type="ECO:0000256" key="7">
    <source>
        <dbReference type="SAM" id="Phobius"/>
    </source>
</evidence>
<organism evidence="9 10">
    <name type="scientific">Amorphotheca resinae ATCC 22711</name>
    <dbReference type="NCBI Taxonomy" id="857342"/>
    <lineage>
        <taxon>Eukaryota</taxon>
        <taxon>Fungi</taxon>
        <taxon>Dikarya</taxon>
        <taxon>Ascomycota</taxon>
        <taxon>Pezizomycotina</taxon>
        <taxon>Leotiomycetes</taxon>
        <taxon>Helotiales</taxon>
        <taxon>Amorphothecaceae</taxon>
        <taxon>Amorphotheca</taxon>
    </lineage>
</organism>
<evidence type="ECO:0000259" key="8">
    <source>
        <dbReference type="Pfam" id="PF20684"/>
    </source>
</evidence>
<evidence type="ECO:0000256" key="3">
    <source>
        <dbReference type="ARBA" id="ARBA00022989"/>
    </source>
</evidence>
<gene>
    <name evidence="9" type="ORF">M430DRAFT_20165</name>
</gene>
<dbReference type="OrthoDB" id="5022096at2759"/>
<dbReference type="PANTHER" id="PTHR33048">
    <property type="entry name" value="PTH11-LIKE INTEGRAL MEMBRANE PROTEIN (AFU_ORTHOLOGUE AFUA_5G11245)"/>
    <property type="match status" value="1"/>
</dbReference>
<dbReference type="InParanoid" id="A0A2T3AXR6"/>
<comment type="subcellular location">
    <subcellularLocation>
        <location evidence="1">Membrane</location>
        <topology evidence="1">Multi-pass membrane protein</topology>
    </subcellularLocation>
</comment>
<keyword evidence="2 7" id="KW-0812">Transmembrane</keyword>
<keyword evidence="10" id="KW-1185">Reference proteome</keyword>
<feature type="transmembrane region" description="Helical" evidence="7">
    <location>
        <begin position="72"/>
        <end position="94"/>
    </location>
</feature>
<evidence type="ECO:0000256" key="4">
    <source>
        <dbReference type="ARBA" id="ARBA00023136"/>
    </source>
</evidence>
<evidence type="ECO:0000256" key="2">
    <source>
        <dbReference type="ARBA" id="ARBA00022692"/>
    </source>
</evidence>
<comment type="similarity">
    <text evidence="5">Belongs to the SAT4 family.</text>
</comment>